<evidence type="ECO:0000313" key="1">
    <source>
        <dbReference type="EMBL" id="KAF2280059.1"/>
    </source>
</evidence>
<evidence type="ECO:0000313" key="2">
    <source>
        <dbReference type="Proteomes" id="UP000800097"/>
    </source>
</evidence>
<dbReference type="AlphaFoldDB" id="A0A6A6JYE7"/>
<dbReference type="EMBL" id="ML986485">
    <property type="protein sequence ID" value="KAF2280059.1"/>
    <property type="molecule type" value="Genomic_DNA"/>
</dbReference>
<dbReference type="RefSeq" id="XP_033657597.1">
    <property type="nucleotide sequence ID" value="XM_033792959.1"/>
</dbReference>
<sequence>MMKSLLWTAKLLQDPALPASFFAHYCYQPIGRLGETQNTRRRAGLLVLMICAHALSVTTTFVDGWMLTSTTITINVLFQSSLPGLLGSRLPRNLCRAVISLPGSNANRLR</sequence>
<keyword evidence="2" id="KW-1185">Reference proteome</keyword>
<name>A0A6A6JYE7_WESOR</name>
<dbReference type="GeneID" id="54546134"/>
<organism evidence="1 2">
    <name type="scientific">Westerdykella ornata</name>
    <dbReference type="NCBI Taxonomy" id="318751"/>
    <lineage>
        <taxon>Eukaryota</taxon>
        <taxon>Fungi</taxon>
        <taxon>Dikarya</taxon>
        <taxon>Ascomycota</taxon>
        <taxon>Pezizomycotina</taxon>
        <taxon>Dothideomycetes</taxon>
        <taxon>Pleosporomycetidae</taxon>
        <taxon>Pleosporales</taxon>
        <taxon>Sporormiaceae</taxon>
        <taxon>Westerdykella</taxon>
    </lineage>
</organism>
<accession>A0A6A6JYE7</accession>
<reference evidence="1" key="1">
    <citation type="journal article" date="2020" name="Stud. Mycol.">
        <title>101 Dothideomycetes genomes: a test case for predicting lifestyles and emergence of pathogens.</title>
        <authorList>
            <person name="Haridas S."/>
            <person name="Albert R."/>
            <person name="Binder M."/>
            <person name="Bloem J."/>
            <person name="Labutti K."/>
            <person name="Salamov A."/>
            <person name="Andreopoulos B."/>
            <person name="Baker S."/>
            <person name="Barry K."/>
            <person name="Bills G."/>
            <person name="Bluhm B."/>
            <person name="Cannon C."/>
            <person name="Castanera R."/>
            <person name="Culley D."/>
            <person name="Daum C."/>
            <person name="Ezra D."/>
            <person name="Gonzalez J."/>
            <person name="Henrissat B."/>
            <person name="Kuo A."/>
            <person name="Liang C."/>
            <person name="Lipzen A."/>
            <person name="Lutzoni F."/>
            <person name="Magnuson J."/>
            <person name="Mondo S."/>
            <person name="Nolan M."/>
            <person name="Ohm R."/>
            <person name="Pangilinan J."/>
            <person name="Park H.-J."/>
            <person name="Ramirez L."/>
            <person name="Alfaro M."/>
            <person name="Sun H."/>
            <person name="Tritt A."/>
            <person name="Yoshinaga Y."/>
            <person name="Zwiers L.-H."/>
            <person name="Turgeon B."/>
            <person name="Goodwin S."/>
            <person name="Spatafora J."/>
            <person name="Crous P."/>
            <person name="Grigoriev I."/>
        </authorList>
    </citation>
    <scope>NUCLEOTIDE SEQUENCE</scope>
    <source>
        <strain evidence="1">CBS 379.55</strain>
    </source>
</reference>
<gene>
    <name evidence="1" type="ORF">EI97DRAFT_109126</name>
</gene>
<dbReference type="Proteomes" id="UP000800097">
    <property type="component" value="Unassembled WGS sequence"/>
</dbReference>
<proteinExistence type="predicted"/>
<protein>
    <submittedName>
        <fullName evidence="1">Uncharacterized protein</fullName>
    </submittedName>
</protein>